<dbReference type="InterPro" id="IPR030616">
    <property type="entry name" value="Aur-like"/>
</dbReference>
<dbReference type="InterPro" id="IPR011009">
    <property type="entry name" value="Kinase-like_dom_sf"/>
</dbReference>
<evidence type="ECO:0000256" key="7">
    <source>
        <dbReference type="PIRSR" id="PIRSR630616-2"/>
    </source>
</evidence>
<keyword evidence="11" id="KW-1185">Reference proteome</keyword>
<dbReference type="Pfam" id="PF00069">
    <property type="entry name" value="Pkinase"/>
    <property type="match status" value="1"/>
</dbReference>
<dbReference type="Gene3D" id="1.10.510.10">
    <property type="entry name" value="Transferase(Phosphotransferase) domain 1"/>
    <property type="match status" value="1"/>
</dbReference>
<keyword evidence="5 7" id="KW-0067">ATP-binding</keyword>
<dbReference type="AlphaFoldDB" id="A0A9W5TBP7"/>
<evidence type="ECO:0000259" key="9">
    <source>
        <dbReference type="PROSITE" id="PS50011"/>
    </source>
</evidence>
<accession>A0A9W5TBP7</accession>
<dbReference type="PROSITE" id="PS00108">
    <property type="entry name" value="PROTEIN_KINASE_ST"/>
    <property type="match status" value="1"/>
</dbReference>
<feature type="domain" description="Protein kinase" evidence="9">
    <location>
        <begin position="1"/>
        <end position="218"/>
    </location>
</feature>
<dbReference type="OrthoDB" id="345735at2759"/>
<dbReference type="EMBL" id="BLIY01000017">
    <property type="protein sequence ID" value="GFE55015.1"/>
    <property type="molecule type" value="Genomic_DNA"/>
</dbReference>
<comment type="caution">
    <text evidence="10">The sequence shown here is derived from an EMBL/GenBank/DDBJ whole genome shotgun (WGS) entry which is preliminary data.</text>
</comment>
<dbReference type="PANTHER" id="PTHR24350">
    <property type="entry name" value="SERINE/THREONINE-PROTEIN KINASE IAL-RELATED"/>
    <property type="match status" value="1"/>
</dbReference>
<feature type="binding site" evidence="7">
    <location>
        <position position="86"/>
    </location>
    <ligand>
        <name>ATP</name>
        <dbReference type="ChEBI" id="CHEBI:30616"/>
    </ligand>
</feature>
<dbReference type="SMART" id="SM00220">
    <property type="entry name" value="S_TKc"/>
    <property type="match status" value="1"/>
</dbReference>
<proteinExistence type="predicted"/>
<dbReference type="InterPro" id="IPR000719">
    <property type="entry name" value="Prot_kinase_dom"/>
</dbReference>
<evidence type="ECO:0000313" key="10">
    <source>
        <dbReference type="EMBL" id="GFE55015.1"/>
    </source>
</evidence>
<keyword evidence="4 10" id="KW-0418">Kinase</keyword>
<evidence type="ECO:0000256" key="8">
    <source>
        <dbReference type="PIRSR" id="PIRSR630616-3"/>
    </source>
</evidence>
<reference evidence="10" key="1">
    <citation type="submission" date="2019-12" db="EMBL/GenBank/DDBJ databases">
        <title>Genome sequence of Babesia ovis.</title>
        <authorList>
            <person name="Yamagishi J."/>
            <person name="Sevinc F."/>
            <person name="Xuan X."/>
        </authorList>
    </citation>
    <scope>NUCLEOTIDE SEQUENCE</scope>
    <source>
        <strain evidence="10">Selcuk</strain>
    </source>
</reference>
<name>A0A9W5TBP7_BABOV</name>
<keyword evidence="3 7" id="KW-0547">Nucleotide-binding</keyword>
<feature type="cross-link" description="Glycyl lysine isopeptide (Lys-Gly) (interchain with G-Cter in SUMO2)" evidence="8">
    <location>
        <position position="70"/>
    </location>
</feature>
<dbReference type="InterPro" id="IPR008271">
    <property type="entry name" value="Ser/Thr_kinase_AS"/>
</dbReference>
<keyword evidence="1" id="KW-0723">Serine/threonine-protein kinase</keyword>
<evidence type="ECO:0000256" key="5">
    <source>
        <dbReference type="ARBA" id="ARBA00022840"/>
    </source>
</evidence>
<evidence type="ECO:0000256" key="2">
    <source>
        <dbReference type="ARBA" id="ARBA00022679"/>
    </source>
</evidence>
<evidence type="ECO:0000256" key="4">
    <source>
        <dbReference type="ARBA" id="ARBA00022777"/>
    </source>
</evidence>
<dbReference type="PROSITE" id="PS50011">
    <property type="entry name" value="PROTEIN_KINASE_DOM"/>
    <property type="match status" value="1"/>
</dbReference>
<dbReference type="GO" id="GO:0005524">
    <property type="term" value="F:ATP binding"/>
    <property type="evidence" value="ECO:0007669"/>
    <property type="project" value="UniProtKB-KW"/>
</dbReference>
<organism evidence="10 11">
    <name type="scientific">Babesia ovis</name>
    <dbReference type="NCBI Taxonomy" id="5869"/>
    <lineage>
        <taxon>Eukaryota</taxon>
        <taxon>Sar</taxon>
        <taxon>Alveolata</taxon>
        <taxon>Apicomplexa</taxon>
        <taxon>Aconoidasida</taxon>
        <taxon>Piroplasmida</taxon>
        <taxon>Babesiidae</taxon>
        <taxon>Babesia</taxon>
    </lineage>
</organism>
<evidence type="ECO:0000313" key="11">
    <source>
        <dbReference type="Proteomes" id="UP001057455"/>
    </source>
</evidence>
<dbReference type="Proteomes" id="UP001057455">
    <property type="component" value="Unassembled WGS sequence"/>
</dbReference>
<sequence length="246" mass="28912">MYISLRSIYTWFASESMVYIVLEYCINGDLYTFLRAQGRLPEQKVAGFCFEVTWAIRTCHDKHIAHLDLKPENILLDHNYQCKLADFGLSAHVGARDTKVSHMRGTYDYWSPEQCACKYNNEGQFGEYNHKSDIWAIGVLAFELFFGRPPFGSTTEESVDVVLDRIQTHAWYRHWETKYGKEKLNEASKEFRQFLDMCFEKDARKRADADTLLNHQWLRMRNTERYSSQAFINQLRNQPTSEISNA</sequence>
<feature type="binding site" evidence="7">
    <location>
        <begin position="72"/>
        <end position="73"/>
    </location>
    <ligand>
        <name>ATP</name>
        <dbReference type="ChEBI" id="CHEBI:30616"/>
    </ligand>
</feature>
<protein>
    <submittedName>
        <fullName evidence="10">Serine threonine kinase</fullName>
    </submittedName>
</protein>
<evidence type="ECO:0000256" key="3">
    <source>
        <dbReference type="ARBA" id="ARBA00022741"/>
    </source>
</evidence>
<evidence type="ECO:0000256" key="6">
    <source>
        <dbReference type="PIRSR" id="PIRSR630616-1"/>
    </source>
</evidence>
<gene>
    <name evidence="10" type="ORF">BaOVIS_024190</name>
</gene>
<keyword evidence="2" id="KW-0808">Transferase</keyword>
<feature type="active site" description="Proton acceptor" evidence="6">
    <location>
        <position position="68"/>
    </location>
</feature>
<evidence type="ECO:0000256" key="1">
    <source>
        <dbReference type="ARBA" id="ARBA00022527"/>
    </source>
</evidence>
<dbReference type="SUPFAM" id="SSF56112">
    <property type="entry name" value="Protein kinase-like (PK-like)"/>
    <property type="match status" value="1"/>
</dbReference>
<dbReference type="GO" id="GO:0004674">
    <property type="term" value="F:protein serine/threonine kinase activity"/>
    <property type="evidence" value="ECO:0007669"/>
    <property type="project" value="UniProtKB-KW"/>
</dbReference>